<dbReference type="Proteomes" id="UP001589774">
    <property type="component" value="Unassembled WGS sequence"/>
</dbReference>
<sequence length="384" mass="43570">MDTISREQFLGLANVKSDRCITIYMPTHRSGFEVNEKQDRLLYKNILKNVEKQVLDSGGDKADIQQLLKPSYELLDDKEFWYKLDYGLALFITADSFLVKKLPISIKEEVYVNNTFYLTPIFPLLNNDIHFYVLAISKNATAFYRGTAFSIEELSIEGLPRGMDDVIHFEEKSGQRLFRAGGSPATGIGSAHGHDAGLADEEEYVAAYLKEVDQTLWKEKLGNEKAPLLLAGVAYMAAKYRQISRYGNIVPEYLAGNYERVDTHIIFEKSRNMMIPFLQKPVRSALANYYNNLGGGTSCDDFSKVITASFFGQVENLFVKERSHAWGKFDKDRNQVTLHTEKEYGDECLVNQAIIHTIQNGGNIYVLSEEEMPDAKLLVASLRY</sequence>
<protein>
    <submittedName>
        <fullName evidence="1">Uncharacterized protein</fullName>
    </submittedName>
</protein>
<evidence type="ECO:0000313" key="1">
    <source>
        <dbReference type="EMBL" id="MFC0319530.1"/>
    </source>
</evidence>
<dbReference type="EMBL" id="JBHLWO010000002">
    <property type="protein sequence ID" value="MFC0319530.1"/>
    <property type="molecule type" value="Genomic_DNA"/>
</dbReference>
<comment type="caution">
    <text evidence="1">The sequence shown here is derived from an EMBL/GenBank/DDBJ whole genome shotgun (WGS) entry which is preliminary data.</text>
</comment>
<dbReference type="RefSeq" id="WP_130855880.1">
    <property type="nucleotide sequence ID" value="NZ_JBHLWO010000002.1"/>
</dbReference>
<organism evidence="1 2">
    <name type="scientific">Olivibacter oleidegradans</name>
    <dbReference type="NCBI Taxonomy" id="760123"/>
    <lineage>
        <taxon>Bacteria</taxon>
        <taxon>Pseudomonadati</taxon>
        <taxon>Bacteroidota</taxon>
        <taxon>Sphingobacteriia</taxon>
        <taxon>Sphingobacteriales</taxon>
        <taxon>Sphingobacteriaceae</taxon>
        <taxon>Olivibacter</taxon>
    </lineage>
</organism>
<proteinExistence type="predicted"/>
<accession>A0ABV6HKZ9</accession>
<reference evidence="1 2" key="1">
    <citation type="submission" date="2024-09" db="EMBL/GenBank/DDBJ databases">
        <authorList>
            <person name="Sun Q."/>
            <person name="Mori K."/>
        </authorList>
    </citation>
    <scope>NUCLEOTIDE SEQUENCE [LARGE SCALE GENOMIC DNA]</scope>
    <source>
        <strain evidence="1 2">CCM 7765</strain>
    </source>
</reference>
<keyword evidence="2" id="KW-1185">Reference proteome</keyword>
<evidence type="ECO:0000313" key="2">
    <source>
        <dbReference type="Proteomes" id="UP001589774"/>
    </source>
</evidence>
<name>A0ABV6HKZ9_9SPHI</name>
<dbReference type="InterPro" id="IPR040837">
    <property type="entry name" value="Bact_RF_family7"/>
</dbReference>
<dbReference type="Pfam" id="PF18849">
    <property type="entry name" value="baeRF_family7"/>
    <property type="match status" value="1"/>
</dbReference>
<gene>
    <name evidence="1" type="ORF">ACFFI0_14510</name>
</gene>